<evidence type="ECO:0000256" key="1">
    <source>
        <dbReference type="ARBA" id="ARBA00016949"/>
    </source>
</evidence>
<dbReference type="InterPro" id="IPR010357">
    <property type="entry name" value="TXNDC17_dom"/>
</dbReference>
<dbReference type="GO" id="GO:0047134">
    <property type="term" value="F:protein-disulfide reductase [NAD(P)H] activity"/>
    <property type="evidence" value="ECO:0007669"/>
    <property type="project" value="InterPro"/>
</dbReference>
<dbReference type="InterPro" id="IPR045108">
    <property type="entry name" value="TXNDC17-like"/>
</dbReference>
<dbReference type="CDD" id="cd02952">
    <property type="entry name" value="TRP14_like"/>
    <property type="match status" value="1"/>
</dbReference>
<accession>A0A6P4HQ49</accession>
<evidence type="ECO:0000313" key="4">
    <source>
        <dbReference type="RefSeq" id="XP_017018007.1"/>
    </source>
</evidence>
<feature type="domain" description="Thioredoxin" evidence="2">
    <location>
        <begin position="7"/>
        <end position="124"/>
    </location>
</feature>
<dbReference type="Gene3D" id="3.40.30.10">
    <property type="entry name" value="Glutaredoxin"/>
    <property type="match status" value="1"/>
</dbReference>
<dbReference type="PANTHER" id="PTHR12452">
    <property type="entry name" value="42-9-9 PROTEIN-RELATED"/>
    <property type="match status" value="1"/>
</dbReference>
<reference evidence="4" key="1">
    <citation type="submission" date="2025-08" db="UniProtKB">
        <authorList>
            <consortium name="RefSeq"/>
        </authorList>
    </citation>
    <scope>IDENTIFICATION</scope>
    <source>
        <strain evidence="4">14028-0561.14</strain>
        <tissue evidence="4">Whole fly</tissue>
    </source>
</reference>
<protein>
    <recommendedName>
        <fullName evidence="1">Thioredoxin domain-containing protein 17</fullName>
    </recommendedName>
</protein>
<dbReference type="OMA" id="LLHWKGV"/>
<dbReference type="PANTHER" id="PTHR12452:SF6">
    <property type="entry name" value="THIOREDOXIN DOMAIN-CONTAINING PROTEIN 17"/>
    <property type="match status" value="1"/>
</dbReference>
<proteinExistence type="predicted"/>
<gene>
    <name evidence="4" type="primary">LOC108071702</name>
</gene>
<dbReference type="RefSeq" id="XP_017018007.1">
    <property type="nucleotide sequence ID" value="XM_017162518.3"/>
</dbReference>
<dbReference type="Proteomes" id="UP001652661">
    <property type="component" value="Chromosome X"/>
</dbReference>
<dbReference type="Pfam" id="PF06110">
    <property type="entry name" value="TXD17-like_Trx"/>
    <property type="match status" value="1"/>
</dbReference>
<name>A0A6P4HQ49_DROKI</name>
<sequence length="136" mass="15590">MPEYVPVKGFKEMENLLKVHDKKTEPIYIYFYGEKDNQGRSWCIDCVEAEETIMTAFRNNAPADCLILVVDVGNRAFWMDKENSFRSPPFSVEGIPALLHWKGVERLDGDQLRKPNLLELFFEETGTQKSSGLAAQ</sequence>
<dbReference type="InterPro" id="IPR036249">
    <property type="entry name" value="Thioredoxin-like_sf"/>
</dbReference>
<evidence type="ECO:0000313" key="3">
    <source>
        <dbReference type="Proteomes" id="UP001652661"/>
    </source>
</evidence>
<dbReference type="GeneID" id="108071702"/>
<dbReference type="OrthoDB" id="78947at2759"/>
<evidence type="ECO:0000259" key="2">
    <source>
        <dbReference type="Pfam" id="PF06110"/>
    </source>
</evidence>
<keyword evidence="3" id="KW-1185">Reference proteome</keyword>
<dbReference type="AlphaFoldDB" id="A0A6P4HQ49"/>
<organism evidence="3 4">
    <name type="scientific">Drosophila kikkawai</name>
    <name type="common">Fruit fly</name>
    <dbReference type="NCBI Taxonomy" id="30033"/>
    <lineage>
        <taxon>Eukaryota</taxon>
        <taxon>Metazoa</taxon>
        <taxon>Ecdysozoa</taxon>
        <taxon>Arthropoda</taxon>
        <taxon>Hexapoda</taxon>
        <taxon>Insecta</taxon>
        <taxon>Pterygota</taxon>
        <taxon>Neoptera</taxon>
        <taxon>Endopterygota</taxon>
        <taxon>Diptera</taxon>
        <taxon>Brachycera</taxon>
        <taxon>Muscomorpha</taxon>
        <taxon>Ephydroidea</taxon>
        <taxon>Drosophilidae</taxon>
        <taxon>Drosophila</taxon>
        <taxon>Sophophora</taxon>
    </lineage>
</organism>
<dbReference type="GO" id="GO:0005829">
    <property type="term" value="C:cytosol"/>
    <property type="evidence" value="ECO:0007669"/>
    <property type="project" value="TreeGrafter"/>
</dbReference>
<dbReference type="SUPFAM" id="SSF52833">
    <property type="entry name" value="Thioredoxin-like"/>
    <property type="match status" value="1"/>
</dbReference>